<dbReference type="AlphaFoldDB" id="A0A7I8WFE3"/>
<dbReference type="Pfam" id="PF00144">
    <property type="entry name" value="Beta-lactamase"/>
    <property type="match status" value="1"/>
</dbReference>
<feature type="domain" description="Beta-lactamase-related" evidence="1">
    <location>
        <begin position="7"/>
        <end position="75"/>
    </location>
</feature>
<dbReference type="InterPro" id="IPR012338">
    <property type="entry name" value="Beta-lactam/transpept-like"/>
</dbReference>
<sequence length="76" mass="8328">MVVTKIDEYVGGLVKCRNFVGANLAVVRNGSIILTKGYGMANIRRNEPVTPNTKFPIGSITKSFTAQLIMKLLTEK</sequence>
<reference evidence="2 3" key="1">
    <citation type="submission" date="2020-08" db="EMBL/GenBank/DDBJ databases">
        <authorList>
            <person name="Hejnol A."/>
        </authorList>
    </citation>
    <scope>NUCLEOTIDE SEQUENCE [LARGE SCALE GENOMIC DNA]</scope>
</reference>
<comment type="caution">
    <text evidence="2">The sequence shown here is derived from an EMBL/GenBank/DDBJ whole genome shotgun (WGS) entry which is preliminary data.</text>
</comment>
<dbReference type="SUPFAM" id="SSF56601">
    <property type="entry name" value="beta-lactamase/transpeptidase-like"/>
    <property type="match status" value="1"/>
</dbReference>
<dbReference type="PANTHER" id="PTHR46825">
    <property type="entry name" value="D-ALANYL-D-ALANINE-CARBOXYPEPTIDASE/ENDOPEPTIDASE AMPH"/>
    <property type="match status" value="1"/>
</dbReference>
<feature type="non-terminal residue" evidence="2">
    <location>
        <position position="1"/>
    </location>
</feature>
<dbReference type="InterPro" id="IPR001466">
    <property type="entry name" value="Beta-lactam-related"/>
</dbReference>
<dbReference type="Proteomes" id="UP000549394">
    <property type="component" value="Unassembled WGS sequence"/>
</dbReference>
<protein>
    <submittedName>
        <fullName evidence="2">DgyrCDS14916</fullName>
    </submittedName>
</protein>
<dbReference type="OrthoDB" id="5946976at2759"/>
<evidence type="ECO:0000259" key="1">
    <source>
        <dbReference type="Pfam" id="PF00144"/>
    </source>
</evidence>
<dbReference type="InterPro" id="IPR050491">
    <property type="entry name" value="AmpC-like"/>
</dbReference>
<gene>
    <name evidence="2" type="ORF">DGYR_LOCUS14114</name>
</gene>
<dbReference type="EMBL" id="CAJFCJ010000100">
    <property type="protein sequence ID" value="CAD5126897.1"/>
    <property type="molecule type" value="Genomic_DNA"/>
</dbReference>
<evidence type="ECO:0000313" key="2">
    <source>
        <dbReference type="EMBL" id="CAD5126897.1"/>
    </source>
</evidence>
<keyword evidence="3" id="KW-1185">Reference proteome</keyword>
<organism evidence="2 3">
    <name type="scientific">Dimorphilus gyrociliatus</name>
    <dbReference type="NCBI Taxonomy" id="2664684"/>
    <lineage>
        <taxon>Eukaryota</taxon>
        <taxon>Metazoa</taxon>
        <taxon>Spiralia</taxon>
        <taxon>Lophotrochozoa</taxon>
        <taxon>Annelida</taxon>
        <taxon>Polychaeta</taxon>
        <taxon>Polychaeta incertae sedis</taxon>
        <taxon>Dinophilidae</taxon>
        <taxon>Dimorphilus</taxon>
    </lineage>
</organism>
<accession>A0A7I8WFE3</accession>
<name>A0A7I8WFE3_9ANNE</name>
<dbReference type="PANTHER" id="PTHR46825:SF9">
    <property type="entry name" value="BETA-LACTAMASE-RELATED DOMAIN-CONTAINING PROTEIN"/>
    <property type="match status" value="1"/>
</dbReference>
<evidence type="ECO:0000313" key="3">
    <source>
        <dbReference type="Proteomes" id="UP000549394"/>
    </source>
</evidence>
<dbReference type="Gene3D" id="3.40.710.10">
    <property type="entry name" value="DD-peptidase/beta-lactamase superfamily"/>
    <property type="match status" value="1"/>
</dbReference>
<proteinExistence type="predicted"/>